<dbReference type="Proteomes" id="UP000663877">
    <property type="component" value="Unassembled WGS sequence"/>
</dbReference>
<reference evidence="11" key="1">
    <citation type="submission" date="2021-02" db="EMBL/GenBank/DDBJ databases">
        <authorList>
            <person name="Nowell W R."/>
        </authorList>
    </citation>
    <scope>NUCLEOTIDE SEQUENCE</scope>
</reference>
<dbReference type="PANTHER" id="PTHR24082">
    <property type="entry name" value="NUCLEAR HORMONE RECEPTOR"/>
    <property type="match status" value="1"/>
</dbReference>
<evidence type="ECO:0000256" key="5">
    <source>
        <dbReference type="ARBA" id="ARBA00023125"/>
    </source>
</evidence>
<keyword evidence="3" id="KW-0862">Zinc</keyword>
<dbReference type="InterPro" id="IPR001628">
    <property type="entry name" value="Znf_hrmn_rcpt"/>
</dbReference>
<keyword evidence="4" id="KW-0805">Transcription regulation</keyword>
<feature type="region of interest" description="Disordered" evidence="9">
    <location>
        <begin position="107"/>
        <end position="133"/>
    </location>
</feature>
<keyword evidence="7" id="KW-0675">Receptor</keyword>
<evidence type="ECO:0000256" key="9">
    <source>
        <dbReference type="SAM" id="MobiDB-lite"/>
    </source>
</evidence>
<dbReference type="SUPFAM" id="SSF57716">
    <property type="entry name" value="Glucocorticoid receptor-like (DNA-binding domain)"/>
    <property type="match status" value="1"/>
</dbReference>
<keyword evidence="1" id="KW-0479">Metal-binding</keyword>
<evidence type="ECO:0000256" key="4">
    <source>
        <dbReference type="ARBA" id="ARBA00023015"/>
    </source>
</evidence>
<dbReference type="GO" id="GO:0004879">
    <property type="term" value="F:nuclear receptor activity"/>
    <property type="evidence" value="ECO:0007669"/>
    <property type="project" value="TreeGrafter"/>
</dbReference>
<dbReference type="GO" id="GO:0045944">
    <property type="term" value="P:positive regulation of transcription by RNA polymerase II"/>
    <property type="evidence" value="ECO:0007669"/>
    <property type="project" value="TreeGrafter"/>
</dbReference>
<evidence type="ECO:0000256" key="3">
    <source>
        <dbReference type="ARBA" id="ARBA00022833"/>
    </source>
</evidence>
<evidence type="ECO:0000313" key="16">
    <source>
        <dbReference type="Proteomes" id="UP000663877"/>
    </source>
</evidence>
<keyword evidence="5" id="KW-0238">DNA-binding</keyword>
<evidence type="ECO:0000256" key="7">
    <source>
        <dbReference type="ARBA" id="ARBA00023170"/>
    </source>
</evidence>
<dbReference type="PANTHER" id="PTHR24082:SF482">
    <property type="entry name" value="NUCLEAR RECEPTOR"/>
    <property type="match status" value="1"/>
</dbReference>
<dbReference type="AlphaFoldDB" id="A0A814DSN5"/>
<dbReference type="InterPro" id="IPR013088">
    <property type="entry name" value="Znf_NHR/GATA"/>
</dbReference>
<name>A0A814DSN5_9BILA</name>
<dbReference type="GO" id="GO:0030154">
    <property type="term" value="P:cell differentiation"/>
    <property type="evidence" value="ECO:0007669"/>
    <property type="project" value="TreeGrafter"/>
</dbReference>
<evidence type="ECO:0000256" key="8">
    <source>
        <dbReference type="ARBA" id="ARBA00023242"/>
    </source>
</evidence>
<proteinExistence type="predicted"/>
<dbReference type="GO" id="GO:0008270">
    <property type="term" value="F:zinc ion binding"/>
    <property type="evidence" value="ECO:0007669"/>
    <property type="project" value="UniProtKB-KW"/>
</dbReference>
<evidence type="ECO:0000256" key="1">
    <source>
        <dbReference type="ARBA" id="ARBA00022723"/>
    </source>
</evidence>
<dbReference type="EMBL" id="CAJNOI010001886">
    <property type="protein sequence ID" value="CAF1445502.1"/>
    <property type="molecule type" value="Genomic_DNA"/>
</dbReference>
<keyword evidence="15" id="KW-1185">Reference proteome</keyword>
<organism evidence="11 16">
    <name type="scientific">Adineta steineri</name>
    <dbReference type="NCBI Taxonomy" id="433720"/>
    <lineage>
        <taxon>Eukaryota</taxon>
        <taxon>Metazoa</taxon>
        <taxon>Spiralia</taxon>
        <taxon>Gnathifera</taxon>
        <taxon>Rotifera</taxon>
        <taxon>Eurotatoria</taxon>
        <taxon>Bdelloidea</taxon>
        <taxon>Adinetida</taxon>
        <taxon>Adinetidae</taxon>
        <taxon>Adineta</taxon>
    </lineage>
</organism>
<dbReference type="EMBL" id="CAJNOM010000525">
    <property type="protein sequence ID" value="CAF1485092.1"/>
    <property type="molecule type" value="Genomic_DNA"/>
</dbReference>
<dbReference type="InterPro" id="IPR050234">
    <property type="entry name" value="Nuclear_hormone_rcpt_NR1"/>
</dbReference>
<accession>A0A814DSN5</accession>
<dbReference type="GO" id="GO:0000122">
    <property type="term" value="P:negative regulation of transcription by RNA polymerase II"/>
    <property type="evidence" value="ECO:0007669"/>
    <property type="project" value="TreeGrafter"/>
</dbReference>
<dbReference type="Gene3D" id="3.30.50.10">
    <property type="entry name" value="Erythroid Transcription Factor GATA-1, subunit A"/>
    <property type="match status" value="1"/>
</dbReference>
<comment type="caution">
    <text evidence="11">The sequence shown here is derived from an EMBL/GenBank/DDBJ whole genome shotgun (WGS) entry which is preliminary data.</text>
</comment>
<sequence length="392" mass="44448">MDETDPEILTDSTTASGANLTTTQEQITGPRVCKVCGGAAQYSYYGAVVCHSCKVFFRRNAESRSVPSKCNFGDHCEININSRRACSHCRLAKCFESGMNIEMIRSSWNNETKKKQKERRTTDSTSSAVSAKPIETNQPEVLPTLNLLQADQSTLTVDQWNHLSNLVHCFDEYSGFSLVQDFINEQTTLPPKFRFKYTSVTKFFTSMMGNVQLVFEKNRDLLSLSSSDRTALLRDTVEYTTSVGGAYILRQAHLFDYPAFSESAELIFRPAAVAATKRLIDQLDPDIIFMKIICAVIAFLVSNYTVYSSETVSHNLPDAIKIIRVQDMYTELVWRYLLYKHNAQDAVLCFTNLLRCLLLVHDSIVKSHEARQFNELMDNVVESTEHKLNLQK</sequence>
<protein>
    <recommendedName>
        <fullName evidence="10">Nuclear receptor domain-containing protein</fullName>
    </recommendedName>
</protein>
<dbReference type="SMART" id="SM00399">
    <property type="entry name" value="ZnF_C4"/>
    <property type="match status" value="1"/>
</dbReference>
<feature type="compositionally biased region" description="Polar residues" evidence="9">
    <location>
        <begin position="123"/>
        <end position="133"/>
    </location>
</feature>
<dbReference type="OrthoDB" id="5771769at2759"/>
<evidence type="ECO:0000313" key="11">
    <source>
        <dbReference type="EMBL" id="CAF0957731.1"/>
    </source>
</evidence>
<evidence type="ECO:0000313" key="12">
    <source>
        <dbReference type="EMBL" id="CAF1445502.1"/>
    </source>
</evidence>
<keyword evidence="8" id="KW-0539">Nucleus</keyword>
<dbReference type="EMBL" id="CAJNOM010002215">
    <property type="protein sequence ID" value="CAF1629044.1"/>
    <property type="molecule type" value="Genomic_DNA"/>
</dbReference>
<gene>
    <name evidence="11" type="ORF">BJG266_LOCUS13573</name>
    <name evidence="12" type="ORF">BJG266_LOCUS40135</name>
    <name evidence="13" type="ORF">QVE165_LOCUS42498</name>
    <name evidence="14" type="ORF">QVE165_LOCUS57012</name>
</gene>
<keyword evidence="6" id="KW-0804">Transcription</keyword>
<dbReference type="Pfam" id="PF00105">
    <property type="entry name" value="zf-C4"/>
    <property type="match status" value="1"/>
</dbReference>
<evidence type="ECO:0000313" key="15">
    <source>
        <dbReference type="Proteomes" id="UP000663832"/>
    </source>
</evidence>
<dbReference type="GO" id="GO:0000978">
    <property type="term" value="F:RNA polymerase II cis-regulatory region sequence-specific DNA binding"/>
    <property type="evidence" value="ECO:0007669"/>
    <property type="project" value="TreeGrafter"/>
</dbReference>
<dbReference type="Proteomes" id="UP000663832">
    <property type="component" value="Unassembled WGS sequence"/>
</dbReference>
<dbReference type="PRINTS" id="PR00047">
    <property type="entry name" value="STROIDFINGER"/>
</dbReference>
<evidence type="ECO:0000313" key="14">
    <source>
        <dbReference type="EMBL" id="CAF1629044.1"/>
    </source>
</evidence>
<keyword evidence="2" id="KW-0863">Zinc-finger</keyword>
<evidence type="ECO:0000256" key="6">
    <source>
        <dbReference type="ARBA" id="ARBA00023163"/>
    </source>
</evidence>
<feature type="domain" description="Nuclear receptor" evidence="10">
    <location>
        <begin position="30"/>
        <end position="106"/>
    </location>
</feature>
<evidence type="ECO:0000259" key="10">
    <source>
        <dbReference type="PROSITE" id="PS51030"/>
    </source>
</evidence>
<dbReference type="PROSITE" id="PS51030">
    <property type="entry name" value="NUCLEAR_REC_DBD_2"/>
    <property type="match status" value="1"/>
</dbReference>
<evidence type="ECO:0000256" key="2">
    <source>
        <dbReference type="ARBA" id="ARBA00022771"/>
    </source>
</evidence>
<dbReference type="EMBL" id="CAJNOI010000055">
    <property type="protein sequence ID" value="CAF0957731.1"/>
    <property type="molecule type" value="Genomic_DNA"/>
</dbReference>
<evidence type="ECO:0000313" key="13">
    <source>
        <dbReference type="EMBL" id="CAF1485092.1"/>
    </source>
</evidence>